<protein>
    <submittedName>
        <fullName evidence="11">Uncharacterized protein AlNc14C377G11182</fullName>
    </submittedName>
</protein>
<evidence type="ECO:0000256" key="1">
    <source>
        <dbReference type="ARBA" id="ARBA00004114"/>
    </source>
</evidence>
<feature type="coiled-coil region" evidence="8">
    <location>
        <begin position="369"/>
        <end position="396"/>
    </location>
</feature>
<evidence type="ECO:0000256" key="2">
    <source>
        <dbReference type="ARBA" id="ARBA00004120"/>
    </source>
</evidence>
<evidence type="ECO:0000256" key="7">
    <source>
        <dbReference type="PROSITE-ProRule" id="PRU00042"/>
    </source>
</evidence>
<comment type="subcellular location">
    <subcellularLocation>
        <location evidence="2">Cytoplasm</location>
        <location evidence="2">Cytoskeleton</location>
        <location evidence="2">Cilium basal body</location>
    </subcellularLocation>
    <subcellularLocation>
        <location evidence="1">Cytoplasm</location>
        <location evidence="1">Cytoskeleton</location>
        <location evidence="1">Microtubule organizing center</location>
        <location evidence="1">Centrosome</location>
        <location evidence="1">Centriole</location>
    </subcellularLocation>
</comment>
<evidence type="ECO:0000313" key="11">
    <source>
        <dbReference type="EMBL" id="CCA26475.1"/>
    </source>
</evidence>
<dbReference type="HOGENOM" id="CLU_336003_0_0_1"/>
<evidence type="ECO:0000256" key="3">
    <source>
        <dbReference type="ARBA" id="ARBA00009131"/>
    </source>
</evidence>
<keyword evidence="6" id="KW-0966">Cell projection</keyword>
<feature type="compositionally biased region" description="Basic and acidic residues" evidence="9">
    <location>
        <begin position="816"/>
        <end position="834"/>
    </location>
</feature>
<dbReference type="GO" id="GO:0008270">
    <property type="term" value="F:zinc ion binding"/>
    <property type="evidence" value="ECO:0007669"/>
    <property type="project" value="UniProtKB-KW"/>
</dbReference>
<sequence>MRHSRQRLSAGCRLSTKEHEVSALWKSTKGFRFGPRDQKLDTQSLFQLDIANIRASTDIATLQKHVENLTFSDVTVEDIKNYSDPYFLKLFQIAQMMLEYMLSVQESLLRQCSHEEEHCERLLLQCTDLKGTNDLLQDQVSELQKDIRYRKRTIATLETMLQKDAFSKDLRGVLRSHSHCEYQGRCHISYADVVEVLGTARCDICGKVFVSMEYLQLHKRRKHCDEIQRQSIDLLKGSAAVQTDPPSPVLCAGKANSDNEKLLSQLEEFRELFQIEKQRKERENKAIETGQEAVTQQMQLYWKQMQEMILQIQANQNQTHQAMESQKEQLKMELLAQQQDLLRAPNGSNKEAFMGELQNDDDEDERLRYKSETRQLETVLQTLVEMQREKHDAMEKIMLDNCELRKEMKRDRMRSRKCNALQVNDLAQMMTLENRRFGTLIPGLNESDNSPLGVECDQVPSTPEPEAAEYPSPITILEAPMLLTEPFNQDDIIQHVMPHEENTEKAMIQEDTVQKEMVQEPRFWTLTISPSQIAEQFGITTPVDEPVNIYIRRDSTAHTLQVDIARAVTLVSREDGDSNWTLDPASVQLFHAVDKVKLHDDMEVFNLKGFIEVEFLAGIYILRQKDDAALRIQCTIRCFFAKKRLNYRKLCHKIRLRLDQHSRAQFGSDHKSSQLEMYALKHSAMSELESIRMDKARNRIEKQVENQLSEIEINAKSQRPPSYIEERVQQILGKLNQSGVDGNLRKLQASCVGNGFCSARNWQFLRFLLDGKQLSTKRKGNETVTPNDQESFSVSVDEMEASKIDDIEELADAYEDACKTPNKENRVDRNGREARNRRRLRANEISVMK</sequence>
<comment type="similarity">
    <text evidence="3">Belongs to the DZIP C2H2-type zinc-finger protein family.</text>
</comment>
<keyword evidence="4 8" id="KW-0175">Coiled coil</keyword>
<dbReference type="GO" id="GO:0005737">
    <property type="term" value="C:cytoplasm"/>
    <property type="evidence" value="ECO:0007669"/>
    <property type="project" value="TreeGrafter"/>
</dbReference>
<accession>F0WYC3</accession>
<keyword evidence="7" id="KW-0862">Zinc</keyword>
<feature type="region of interest" description="Disordered" evidence="9">
    <location>
        <begin position="816"/>
        <end position="849"/>
    </location>
</feature>
<dbReference type="PROSITE" id="PS50157">
    <property type="entry name" value="ZINC_FINGER_C2H2_2"/>
    <property type="match status" value="1"/>
</dbReference>
<reference evidence="11" key="2">
    <citation type="submission" date="2011-02" db="EMBL/GenBank/DDBJ databases">
        <authorList>
            <person name="MacLean D."/>
        </authorList>
    </citation>
    <scope>NUCLEOTIDE SEQUENCE</scope>
</reference>
<evidence type="ECO:0000259" key="10">
    <source>
        <dbReference type="PROSITE" id="PS50157"/>
    </source>
</evidence>
<dbReference type="AlphaFoldDB" id="F0WYC3"/>
<gene>
    <name evidence="11" type="primary">AlNc14C377G11182</name>
    <name evidence="11" type="ORF">ALNC14_126190</name>
</gene>
<keyword evidence="7" id="KW-0863">Zinc-finger</keyword>
<dbReference type="PANTHER" id="PTHR21502:SF3">
    <property type="entry name" value="CILIUM ASSEMBLY PROTEIN DZIP1L"/>
    <property type="match status" value="1"/>
</dbReference>
<feature type="domain" description="C2H2-type" evidence="10">
    <location>
        <begin position="200"/>
        <end position="228"/>
    </location>
</feature>
<dbReference type="GO" id="GO:0005814">
    <property type="term" value="C:centriole"/>
    <property type="evidence" value="ECO:0007669"/>
    <property type="project" value="UniProtKB-SubCell"/>
</dbReference>
<dbReference type="InterPro" id="IPR013087">
    <property type="entry name" value="Znf_C2H2_type"/>
</dbReference>
<name>F0WYC3_9STRA</name>
<evidence type="ECO:0000256" key="8">
    <source>
        <dbReference type="SAM" id="Coils"/>
    </source>
</evidence>
<dbReference type="Pfam" id="PF13815">
    <property type="entry name" value="Dzip-like_N"/>
    <property type="match status" value="1"/>
</dbReference>
<reference evidence="11" key="1">
    <citation type="journal article" date="2011" name="PLoS Biol.">
        <title>Gene gain and loss during evolution of obligate parasitism in the white rust pathogen of Arabidopsis thaliana.</title>
        <authorList>
            <person name="Kemen E."/>
            <person name="Gardiner A."/>
            <person name="Schultz-Larsen T."/>
            <person name="Kemen A.C."/>
            <person name="Balmuth A.L."/>
            <person name="Robert-Seilaniantz A."/>
            <person name="Bailey K."/>
            <person name="Holub E."/>
            <person name="Studholme D.J."/>
            <person name="Maclean D."/>
            <person name="Jones J.D."/>
        </authorList>
    </citation>
    <scope>NUCLEOTIDE SEQUENCE</scope>
</reference>
<keyword evidence="7" id="KW-0479">Metal-binding</keyword>
<dbReference type="PANTHER" id="PTHR21502">
    <property type="entry name" value="ZINC FINGER PROTEIN DZIP1"/>
    <property type="match status" value="1"/>
</dbReference>
<dbReference type="InterPro" id="IPR051241">
    <property type="entry name" value="DZIP_RILPL"/>
</dbReference>
<dbReference type="SMART" id="SM00355">
    <property type="entry name" value="ZnF_C2H2"/>
    <property type="match status" value="1"/>
</dbReference>
<evidence type="ECO:0000256" key="4">
    <source>
        <dbReference type="ARBA" id="ARBA00023054"/>
    </source>
</evidence>
<dbReference type="PROSITE" id="PS50096">
    <property type="entry name" value="IQ"/>
    <property type="match status" value="1"/>
</dbReference>
<keyword evidence="5" id="KW-0963">Cytoplasm</keyword>
<dbReference type="PROSITE" id="PS00028">
    <property type="entry name" value="ZINC_FINGER_C2H2_1"/>
    <property type="match status" value="1"/>
</dbReference>
<dbReference type="EMBL" id="FR824421">
    <property type="protein sequence ID" value="CCA26475.1"/>
    <property type="molecule type" value="Genomic_DNA"/>
</dbReference>
<organism evidence="11">
    <name type="scientific">Albugo laibachii Nc14</name>
    <dbReference type="NCBI Taxonomy" id="890382"/>
    <lineage>
        <taxon>Eukaryota</taxon>
        <taxon>Sar</taxon>
        <taxon>Stramenopiles</taxon>
        <taxon>Oomycota</taxon>
        <taxon>Peronosporomycetes</taxon>
        <taxon>Albuginales</taxon>
        <taxon>Albuginaceae</taxon>
        <taxon>Albugo</taxon>
    </lineage>
</organism>
<evidence type="ECO:0000256" key="6">
    <source>
        <dbReference type="ARBA" id="ARBA00023273"/>
    </source>
</evidence>
<evidence type="ECO:0000256" key="5">
    <source>
        <dbReference type="ARBA" id="ARBA00023212"/>
    </source>
</evidence>
<feature type="coiled-coil region" evidence="8">
    <location>
        <begin position="252"/>
        <end position="283"/>
    </location>
</feature>
<proteinExistence type="inferred from homology"/>
<dbReference type="InterPro" id="IPR032714">
    <property type="entry name" value="DZIP1_N"/>
</dbReference>
<feature type="coiled-coil region" evidence="8">
    <location>
        <begin position="313"/>
        <end position="340"/>
    </location>
</feature>
<evidence type="ECO:0000256" key="9">
    <source>
        <dbReference type="SAM" id="MobiDB-lite"/>
    </source>
</evidence>
<keyword evidence="5" id="KW-0206">Cytoskeleton</keyword>